<feature type="active site" description="Proton donor; for dehydratase activity" evidence="9">
    <location>
        <position position="1107"/>
    </location>
</feature>
<evidence type="ECO:0000256" key="1">
    <source>
        <dbReference type="ARBA" id="ARBA00001957"/>
    </source>
</evidence>
<dbReference type="SMART" id="SM00829">
    <property type="entry name" value="PKS_ER"/>
    <property type="match status" value="1"/>
</dbReference>
<dbReference type="PANTHER" id="PTHR43775">
    <property type="entry name" value="FATTY ACID SYNTHASE"/>
    <property type="match status" value="1"/>
</dbReference>
<sequence length="1599" mass="166520">MTENNEQKLLSYLRRATSDLQESRRQLREAERRDNEPIAIVGIGCRFPGGVYTAEDLWRLVANGDNAITDFPTDRDWDPDLFDADQNKSGKTYTTRGGFLHDALLFDAAFFGISPREALAMDPQQRLLLETSWEALEDAGIDPLSLRESQTGVFTGITYHDYGSRLHEIPEGLEGHLGNGSSASVASGRVAYTLGLEGPAVTIDTACSSSLVALHLAVQSLRRGESTLALAGGATVMSTPDAFVEFSRQGGLAVDGRCKAFSDDADGTGWAEGVGVLVLERLSSARAGGRRVLGVVAGSAVNQDGASNGLTAPNGPSQERVIRAAWAAGGLSGGDVDVVEGHGTGTVLGDPIEVGALLATYGRDRDVERPLWLGSLKSNIGHAQAAAGVGGVIKMVMALRRGVLPGSLFAERPSSHVDWSGGGVRLLDGAREWPEVGRARRAAVSSFGISGTNAHVVLEEAPADVASWGGEGVSGGWVGGVPVPWVVSARGDVSAQVARLRSGVDGLDVVGVGRSLLGRAGLPDRAVTWGGDAELADVVGSVVGGKVGVVFSGQGSQWVGMGRELYEVFPAFRSAFDEVCALVDERRDGSLREVVFSGDAEVLEGTGWAQVGLFAVGVGLWRVLESWNVQVDVVGGHSVGELVAAWAAGVWSLPDAVAVVCARAGLMEELPEGGGMLVTDLTETQAEEVAAEFGVDIAAVNGEEQVVLSGAVEALDRVAMACGNRGVRARRLSVSHGFHSRLVDPVLGEFAERLTAVKFQTPQLGLVSNVEGTLVSEQVAEAGYWVRHVREPVLFARGVAAMRDAGVTTVIELGPDAVLSGSVIDVFDDDAQAVIPSLRNQRPQAETLLQMAARLWVRGVPVNWQTVYDQLGGGQTPRVDLPTYGFQRERFWLSKGGARDVAGLGLAGISHPLLGAVVEVAGSSEIVVTGRIDTGREGWLTGHVVNDRVLLPGTALVELALSAGERVGCAGVSELMLHTPLVLSPDAAVDIQVRIEEPGETGERGVSVHARSSAESEWVRHATGTLTPQQPDLPETPVEAWPPAEAAVVDLDGFYAELARTGLSYGDAFRGLTAAWVSADEQRVYAEVALPEGVELGGYAIHPALLDAVLHATGLEERAAGGGSRAVVPFHFAGVGLFATEASRLRVRLTRTGENGYHLVVDDVAGQAVLTIDSLTLAELPATRERVDVSRSFDDSMFVVDWVSVAGVGVGSVVVVGDVSCGVEGVVRVGDVAGLAEVEVSDVVLVGVGSGGVLGSVASVLGLVQWWLGEERWSGSRLVLVTRGAVSVGGEDVLDLVGAGVWGLVRSAESENPGRFGLLDVAEGGSAVWVAGETQLAVRDGRVLAARLAPVSTGGSLIPPADTLDWRLETLSDGSTENLALVSGGHSAELGPTQIRVELHAAGVNFRDVLMMLDMYPGEREILGSEGAGVVVGVGSGVSGVGVGDVVFGAFDGSFGPLGVTDYRLVRPVPSSLSLAQAAAVPVVFLTAWYGLVELAGLGAGDRVLVHAGAGGVGMAAVQVARLRGAEVFATASVGKWDVLRGMGLDDAHIGNSRDLSFREKFLGVTGGAGVDVVLNSLAGGFVDASLDLLPRGGRFLEM</sequence>
<dbReference type="InterPro" id="IPR018201">
    <property type="entry name" value="Ketoacyl_synth_AS"/>
</dbReference>
<comment type="caution">
    <text evidence="12">The sequence shown here is derived from an EMBL/GenBank/DDBJ whole genome shotgun (WGS) entry which is preliminary data.</text>
</comment>
<evidence type="ECO:0000256" key="9">
    <source>
        <dbReference type="PROSITE-ProRule" id="PRU01363"/>
    </source>
</evidence>
<dbReference type="CDD" id="cd00833">
    <property type="entry name" value="PKS"/>
    <property type="match status" value="1"/>
</dbReference>
<organism evidence="12 13">
    <name type="scientific">Streptomyces chisholmiae</name>
    <dbReference type="NCBI Taxonomy" id="3075540"/>
    <lineage>
        <taxon>Bacteria</taxon>
        <taxon>Bacillati</taxon>
        <taxon>Actinomycetota</taxon>
        <taxon>Actinomycetes</taxon>
        <taxon>Kitasatosporales</taxon>
        <taxon>Streptomycetaceae</taxon>
        <taxon>Streptomyces</taxon>
    </lineage>
</organism>
<evidence type="ECO:0000259" key="10">
    <source>
        <dbReference type="PROSITE" id="PS52004"/>
    </source>
</evidence>
<reference evidence="13" key="1">
    <citation type="submission" date="2023-07" db="EMBL/GenBank/DDBJ databases">
        <title>30 novel species of actinomycetes from the DSMZ collection.</title>
        <authorList>
            <person name="Nouioui I."/>
        </authorList>
    </citation>
    <scope>NUCLEOTIDE SEQUENCE [LARGE SCALE GENOMIC DNA]</scope>
    <source>
        <strain evidence="13">DSM 44915</strain>
    </source>
</reference>
<dbReference type="Gene3D" id="3.40.50.11460">
    <property type="match status" value="1"/>
</dbReference>
<dbReference type="InterPro" id="IPR013154">
    <property type="entry name" value="ADH-like_N"/>
</dbReference>
<dbReference type="PROSITE" id="PS01162">
    <property type="entry name" value="QOR_ZETA_CRYSTAL"/>
    <property type="match status" value="1"/>
</dbReference>
<dbReference type="Pfam" id="PF00107">
    <property type="entry name" value="ADH_zinc_N"/>
    <property type="match status" value="1"/>
</dbReference>
<dbReference type="SMART" id="SM00825">
    <property type="entry name" value="PKS_KS"/>
    <property type="match status" value="1"/>
</dbReference>
<evidence type="ECO:0000256" key="2">
    <source>
        <dbReference type="ARBA" id="ARBA00004792"/>
    </source>
</evidence>
<dbReference type="InterPro" id="IPR001227">
    <property type="entry name" value="Ac_transferase_dom_sf"/>
</dbReference>
<dbReference type="InterPro" id="IPR014043">
    <property type="entry name" value="Acyl_transferase_dom"/>
</dbReference>
<dbReference type="InterPro" id="IPR050091">
    <property type="entry name" value="PKS_NRPS_Biosynth_Enz"/>
</dbReference>
<accession>A0ABU2JSV5</accession>
<feature type="domain" description="Ketosynthase family 3 (KS3)" evidence="10">
    <location>
        <begin position="35"/>
        <end position="460"/>
    </location>
</feature>
<dbReference type="SMART" id="SM00826">
    <property type="entry name" value="PKS_DH"/>
    <property type="match status" value="1"/>
</dbReference>
<evidence type="ECO:0000256" key="6">
    <source>
        <dbReference type="ARBA" id="ARBA00023194"/>
    </source>
</evidence>
<evidence type="ECO:0000256" key="4">
    <source>
        <dbReference type="ARBA" id="ARBA00022553"/>
    </source>
</evidence>
<dbReference type="Proteomes" id="UP001183410">
    <property type="component" value="Unassembled WGS sequence"/>
</dbReference>
<proteinExistence type="predicted"/>
<dbReference type="Gene3D" id="3.90.180.10">
    <property type="entry name" value="Medium-chain alcohol dehydrogenases, catalytic domain"/>
    <property type="match status" value="1"/>
</dbReference>
<feature type="non-terminal residue" evidence="12">
    <location>
        <position position="1599"/>
    </location>
</feature>
<dbReference type="InterPro" id="IPR042104">
    <property type="entry name" value="PKS_dehydratase_sf"/>
</dbReference>
<evidence type="ECO:0000259" key="11">
    <source>
        <dbReference type="PROSITE" id="PS52019"/>
    </source>
</evidence>
<keyword evidence="13" id="KW-1185">Reference proteome</keyword>
<dbReference type="InterPro" id="IPR014030">
    <property type="entry name" value="Ketoacyl_synth_N"/>
</dbReference>
<dbReference type="InterPro" id="IPR002364">
    <property type="entry name" value="Quin_OxRdtase/zeta-crystal_CS"/>
</dbReference>
<dbReference type="InterPro" id="IPR020843">
    <property type="entry name" value="ER"/>
</dbReference>
<evidence type="ECO:0000256" key="7">
    <source>
        <dbReference type="ARBA" id="ARBA00023268"/>
    </source>
</evidence>
<name>A0ABU2JSV5_9ACTN</name>
<dbReference type="CDD" id="cd05195">
    <property type="entry name" value="enoyl_red"/>
    <property type="match status" value="1"/>
</dbReference>
<dbReference type="InterPro" id="IPR055123">
    <property type="entry name" value="SpnB-like_Rossmann"/>
</dbReference>
<feature type="region of interest" description="C-terminal hotdog fold" evidence="9">
    <location>
        <begin position="1046"/>
        <end position="1186"/>
    </location>
</feature>
<dbReference type="Gene3D" id="3.10.129.110">
    <property type="entry name" value="Polyketide synthase dehydratase"/>
    <property type="match status" value="1"/>
</dbReference>
<dbReference type="InterPro" id="IPR011032">
    <property type="entry name" value="GroES-like_sf"/>
</dbReference>
<feature type="domain" description="PKS/mFAS DH" evidence="11">
    <location>
        <begin position="911"/>
        <end position="1186"/>
    </location>
</feature>
<dbReference type="Gene3D" id="3.40.47.10">
    <property type="match status" value="1"/>
</dbReference>
<dbReference type="InterPro" id="IPR049551">
    <property type="entry name" value="PKS_DH_C"/>
</dbReference>
<dbReference type="InterPro" id="IPR015083">
    <property type="entry name" value="NorB/c/GfsB-D-like_docking"/>
</dbReference>
<keyword evidence="6" id="KW-0045">Antibiotic biosynthesis</keyword>
<evidence type="ECO:0000313" key="13">
    <source>
        <dbReference type="Proteomes" id="UP001183410"/>
    </source>
</evidence>
<dbReference type="SUPFAM" id="SSF52151">
    <property type="entry name" value="FabD/lysophospholipase-like"/>
    <property type="match status" value="1"/>
</dbReference>
<dbReference type="Pfam" id="PF22953">
    <property type="entry name" value="SpnB_Rossmann"/>
    <property type="match status" value="1"/>
</dbReference>
<dbReference type="Pfam" id="PF08990">
    <property type="entry name" value="Docking"/>
    <property type="match status" value="1"/>
</dbReference>
<dbReference type="InterPro" id="IPR020841">
    <property type="entry name" value="PKS_Beta-ketoAc_synthase_dom"/>
</dbReference>
<dbReference type="Pfam" id="PF00698">
    <property type="entry name" value="Acyl_transf_1"/>
    <property type="match status" value="1"/>
</dbReference>
<dbReference type="Pfam" id="PF21089">
    <property type="entry name" value="PKS_DH_N"/>
    <property type="match status" value="1"/>
</dbReference>
<dbReference type="SUPFAM" id="SSF55048">
    <property type="entry name" value="Probable ACP-binding domain of malonyl-CoA ACP transacylase"/>
    <property type="match status" value="1"/>
</dbReference>
<keyword evidence="4" id="KW-0597">Phosphoprotein</keyword>
<dbReference type="SMART" id="SM00827">
    <property type="entry name" value="PKS_AT"/>
    <property type="match status" value="1"/>
</dbReference>
<dbReference type="SUPFAM" id="SSF53901">
    <property type="entry name" value="Thiolase-like"/>
    <property type="match status" value="1"/>
</dbReference>
<dbReference type="InterPro" id="IPR049552">
    <property type="entry name" value="PKS_DH_N"/>
</dbReference>
<feature type="active site" description="Proton acceptor; for dehydratase activity" evidence="9">
    <location>
        <position position="943"/>
    </location>
</feature>
<dbReference type="Pfam" id="PF14765">
    <property type="entry name" value="PS-DH"/>
    <property type="match status" value="1"/>
</dbReference>
<keyword evidence="3" id="KW-0596">Phosphopantetheine</keyword>
<dbReference type="Gene3D" id="3.40.366.10">
    <property type="entry name" value="Malonyl-Coenzyme A Acyl Carrier Protein, domain 2"/>
    <property type="match status" value="1"/>
</dbReference>
<evidence type="ECO:0000256" key="3">
    <source>
        <dbReference type="ARBA" id="ARBA00022450"/>
    </source>
</evidence>
<comment type="cofactor">
    <cofactor evidence="1">
        <name>pantetheine 4'-phosphate</name>
        <dbReference type="ChEBI" id="CHEBI:47942"/>
    </cofactor>
</comment>
<dbReference type="InterPro" id="IPR036291">
    <property type="entry name" value="NAD(P)-bd_dom_sf"/>
</dbReference>
<dbReference type="InterPro" id="IPR020807">
    <property type="entry name" value="PKS_DH"/>
</dbReference>
<dbReference type="InterPro" id="IPR049900">
    <property type="entry name" value="PKS_mFAS_DH"/>
</dbReference>
<dbReference type="PROSITE" id="PS52019">
    <property type="entry name" value="PKS_MFAS_DH"/>
    <property type="match status" value="1"/>
</dbReference>
<dbReference type="InterPro" id="IPR014031">
    <property type="entry name" value="Ketoacyl_synth_C"/>
</dbReference>
<feature type="region of interest" description="N-terminal hotdog fold" evidence="9">
    <location>
        <begin position="911"/>
        <end position="1033"/>
    </location>
</feature>
<dbReference type="InterPro" id="IPR016039">
    <property type="entry name" value="Thiolase-like"/>
</dbReference>
<evidence type="ECO:0000256" key="5">
    <source>
        <dbReference type="ARBA" id="ARBA00022679"/>
    </source>
</evidence>
<keyword evidence="7" id="KW-0511">Multifunctional enzyme</keyword>
<dbReference type="Pfam" id="PF00109">
    <property type="entry name" value="ketoacyl-synt"/>
    <property type="match status" value="1"/>
</dbReference>
<comment type="pathway">
    <text evidence="2">Antibiotic biosynthesis.</text>
</comment>
<dbReference type="SUPFAM" id="SSF50129">
    <property type="entry name" value="GroES-like"/>
    <property type="match status" value="1"/>
</dbReference>
<protein>
    <submittedName>
        <fullName evidence="12">Beta-ketoacyl synthase N-terminal-like domain-containing protein</fullName>
    </submittedName>
</protein>
<dbReference type="EMBL" id="JAVREO010000009">
    <property type="protein sequence ID" value="MDT0268067.1"/>
    <property type="molecule type" value="Genomic_DNA"/>
</dbReference>
<dbReference type="InterPro" id="IPR013149">
    <property type="entry name" value="ADH-like_C"/>
</dbReference>
<dbReference type="InterPro" id="IPR016035">
    <property type="entry name" value="Acyl_Trfase/lysoPLipase"/>
</dbReference>
<dbReference type="Pfam" id="PF08240">
    <property type="entry name" value="ADH_N"/>
    <property type="match status" value="1"/>
</dbReference>
<keyword evidence="5" id="KW-0808">Transferase</keyword>
<dbReference type="Gene3D" id="3.30.70.3290">
    <property type="match status" value="1"/>
</dbReference>
<keyword evidence="8" id="KW-0012">Acyltransferase</keyword>
<dbReference type="SUPFAM" id="SSF51735">
    <property type="entry name" value="NAD(P)-binding Rossmann-fold domains"/>
    <property type="match status" value="2"/>
</dbReference>
<dbReference type="PROSITE" id="PS52004">
    <property type="entry name" value="KS3_2"/>
    <property type="match status" value="1"/>
</dbReference>
<dbReference type="InterPro" id="IPR016036">
    <property type="entry name" value="Malonyl_transacylase_ACP-bd"/>
</dbReference>
<dbReference type="PANTHER" id="PTHR43775:SF51">
    <property type="entry name" value="INACTIVE PHENOLPHTHIOCEROL SYNTHESIS POLYKETIDE SYNTHASE TYPE I PKS1-RELATED"/>
    <property type="match status" value="1"/>
</dbReference>
<dbReference type="PROSITE" id="PS00606">
    <property type="entry name" value="KS3_1"/>
    <property type="match status" value="1"/>
</dbReference>
<evidence type="ECO:0000256" key="8">
    <source>
        <dbReference type="ARBA" id="ARBA00023315"/>
    </source>
</evidence>
<dbReference type="RefSeq" id="WP_311668150.1">
    <property type="nucleotide sequence ID" value="NZ_JAVREO010000009.1"/>
</dbReference>
<evidence type="ECO:0000313" key="12">
    <source>
        <dbReference type="EMBL" id="MDT0268067.1"/>
    </source>
</evidence>
<gene>
    <name evidence="12" type="ORF">RM844_17435</name>
</gene>
<dbReference type="Pfam" id="PF02801">
    <property type="entry name" value="Ketoacyl-synt_C"/>
    <property type="match status" value="1"/>
</dbReference>